<organism evidence="1 2">
    <name type="scientific">Fructobacillus papyrifericola</name>
    <dbReference type="NCBI Taxonomy" id="2713172"/>
    <lineage>
        <taxon>Bacteria</taxon>
        <taxon>Bacillati</taxon>
        <taxon>Bacillota</taxon>
        <taxon>Bacilli</taxon>
        <taxon>Lactobacillales</taxon>
        <taxon>Lactobacillaceae</taxon>
        <taxon>Fructobacillus</taxon>
    </lineage>
</organism>
<dbReference type="EMBL" id="JAAMFJ010000002">
    <property type="protein sequence ID" value="MBS9336428.1"/>
    <property type="molecule type" value="Genomic_DNA"/>
</dbReference>
<evidence type="ECO:0000313" key="1">
    <source>
        <dbReference type="EMBL" id="MBS9336428.1"/>
    </source>
</evidence>
<comment type="caution">
    <text evidence="1">The sequence shown here is derived from an EMBL/GenBank/DDBJ whole genome shotgun (WGS) entry which is preliminary data.</text>
</comment>
<evidence type="ECO:0008006" key="3">
    <source>
        <dbReference type="Google" id="ProtNLM"/>
    </source>
</evidence>
<protein>
    <recommendedName>
        <fullName evidence="3">Phage protein</fullName>
    </recommendedName>
</protein>
<accession>A0ABS5QTA2</accession>
<gene>
    <name evidence="1" type="ORF">G6R28_04165</name>
</gene>
<proteinExistence type="predicted"/>
<keyword evidence="2" id="KW-1185">Reference proteome</keyword>
<name>A0ABS5QTA2_9LACO</name>
<dbReference type="Proteomes" id="UP000735205">
    <property type="component" value="Unassembled WGS sequence"/>
</dbReference>
<dbReference type="RefSeq" id="WP_213792988.1">
    <property type="nucleotide sequence ID" value="NZ_JAAMFJ010000002.1"/>
</dbReference>
<evidence type="ECO:0000313" key="2">
    <source>
        <dbReference type="Proteomes" id="UP000735205"/>
    </source>
</evidence>
<reference evidence="1 2" key="1">
    <citation type="submission" date="2020-02" db="EMBL/GenBank/DDBJ databases">
        <title>Fructobacillus sp. isolated from paper mulberry of Taiwan.</title>
        <authorList>
            <person name="Lin S.-T."/>
        </authorList>
    </citation>
    <scope>NUCLEOTIDE SEQUENCE [LARGE SCALE GENOMIC DNA]</scope>
    <source>
        <strain evidence="1 2">M1-21</strain>
    </source>
</reference>
<sequence length="134" mass="16147">MTKKFTEEEYQKIVDLFDKFNKFNREDNMGILNPSVTIHFQEELGNDFNLINDWSEIVAIMNPRTRDGAHEQFVEKENRYFWRYKNPNVYNVFLHLNKAQGIVRLSYLNRCPLTEKEIIETGYNPDMFDKEEVK</sequence>